<evidence type="ECO:0000259" key="2">
    <source>
        <dbReference type="SMART" id="SM00829"/>
    </source>
</evidence>
<name>A0A5C3LM20_9AGAR</name>
<dbReference type="InterPro" id="IPR020843">
    <property type="entry name" value="ER"/>
</dbReference>
<dbReference type="InterPro" id="IPR045010">
    <property type="entry name" value="MDR_fam"/>
</dbReference>
<dbReference type="Gene3D" id="3.40.50.720">
    <property type="entry name" value="NAD(P)-binding Rossmann-like Domain"/>
    <property type="match status" value="1"/>
</dbReference>
<dbReference type="SUPFAM" id="SSF51735">
    <property type="entry name" value="NAD(P)-binding Rossmann-fold domains"/>
    <property type="match status" value="1"/>
</dbReference>
<organism evidence="3 4">
    <name type="scientific">Crucibulum laeve</name>
    <dbReference type="NCBI Taxonomy" id="68775"/>
    <lineage>
        <taxon>Eukaryota</taxon>
        <taxon>Fungi</taxon>
        <taxon>Dikarya</taxon>
        <taxon>Basidiomycota</taxon>
        <taxon>Agaricomycotina</taxon>
        <taxon>Agaricomycetes</taxon>
        <taxon>Agaricomycetidae</taxon>
        <taxon>Agaricales</taxon>
        <taxon>Agaricineae</taxon>
        <taxon>Nidulariaceae</taxon>
        <taxon>Crucibulum</taxon>
    </lineage>
</organism>
<proteinExistence type="predicted"/>
<dbReference type="SUPFAM" id="SSF50129">
    <property type="entry name" value="GroES-like"/>
    <property type="match status" value="1"/>
</dbReference>
<dbReference type="PANTHER" id="PTHR43205:SF7">
    <property type="entry name" value="PROSTAGLANDIN REDUCTASE 1"/>
    <property type="match status" value="1"/>
</dbReference>
<dbReference type="InterPro" id="IPR013149">
    <property type="entry name" value="ADH-like_C"/>
</dbReference>
<dbReference type="AlphaFoldDB" id="A0A5C3LM20"/>
<keyword evidence="4" id="KW-1185">Reference proteome</keyword>
<dbReference type="PANTHER" id="PTHR43205">
    <property type="entry name" value="PROSTAGLANDIN REDUCTASE"/>
    <property type="match status" value="1"/>
</dbReference>
<feature type="domain" description="Enoyl reductase (ER)" evidence="2">
    <location>
        <begin position="28"/>
        <end position="337"/>
    </location>
</feature>
<dbReference type="CDD" id="cd05288">
    <property type="entry name" value="PGDH"/>
    <property type="match status" value="1"/>
</dbReference>
<dbReference type="EMBL" id="ML213645">
    <property type="protein sequence ID" value="TFK33617.1"/>
    <property type="molecule type" value="Genomic_DNA"/>
</dbReference>
<dbReference type="Proteomes" id="UP000308652">
    <property type="component" value="Unassembled WGS sequence"/>
</dbReference>
<dbReference type="STRING" id="68775.A0A5C3LM20"/>
<dbReference type="InterPro" id="IPR011032">
    <property type="entry name" value="GroES-like_sf"/>
</dbReference>
<evidence type="ECO:0000313" key="4">
    <source>
        <dbReference type="Proteomes" id="UP000308652"/>
    </source>
</evidence>
<dbReference type="Pfam" id="PF16884">
    <property type="entry name" value="ADH_N_2"/>
    <property type="match status" value="1"/>
</dbReference>
<protein>
    <recommendedName>
        <fullName evidence="2">Enoyl reductase (ER) domain-containing protein</fullName>
    </recommendedName>
</protein>
<dbReference type="InterPro" id="IPR036291">
    <property type="entry name" value="NAD(P)-bd_dom_sf"/>
</dbReference>
<dbReference type="Gene3D" id="3.90.180.10">
    <property type="entry name" value="Medium-chain alcohol dehydrogenases, catalytic domain"/>
    <property type="match status" value="1"/>
</dbReference>
<dbReference type="OrthoDB" id="809632at2759"/>
<gene>
    <name evidence="3" type="ORF">BDQ12DRAFT_690946</name>
</gene>
<dbReference type="Pfam" id="PF00107">
    <property type="entry name" value="ADH_zinc_N"/>
    <property type="match status" value="1"/>
</dbReference>
<sequence>MASVTNGRVLFNSIPEGFPEPGKTVVYDTSENIDLDTVPLNGGFLLKTLDLSIDPYMRGRMRAPEKKSYSPPFLLNQPIDGYGVGVVLRSELPEVKAGDHLYGFFKHVQYDVRTNLEGLSKLPNEHGLSWSVYVGAAGMPGKTAYMAWKEYSQAKKGETVFVSAGAGPVGSLVIQFAKADGLKVIGSAGSDEKVQFMKECGADVAFNYKTTNTKEVLEKEGPIDIFWDNVGGETLEAALEAANVNARFIECGMISGYNSGGAPIRNLFHVVSKSISMHGFIVSRLEPKYGKEFYETIPHKLASGELKHREHVFDGLDKVGEALLAVQKGTNKAKAVVKVADE</sequence>
<evidence type="ECO:0000313" key="3">
    <source>
        <dbReference type="EMBL" id="TFK33617.1"/>
    </source>
</evidence>
<accession>A0A5C3LM20</accession>
<keyword evidence="1" id="KW-0560">Oxidoreductase</keyword>
<dbReference type="InterPro" id="IPR041694">
    <property type="entry name" value="ADH_N_2"/>
</dbReference>
<evidence type="ECO:0000256" key="1">
    <source>
        <dbReference type="ARBA" id="ARBA00023002"/>
    </source>
</evidence>
<dbReference type="SMART" id="SM00829">
    <property type="entry name" value="PKS_ER"/>
    <property type="match status" value="1"/>
</dbReference>
<dbReference type="GO" id="GO:0016628">
    <property type="term" value="F:oxidoreductase activity, acting on the CH-CH group of donors, NAD or NADP as acceptor"/>
    <property type="evidence" value="ECO:0007669"/>
    <property type="project" value="InterPro"/>
</dbReference>
<dbReference type="FunFam" id="3.40.50.720:FF:000121">
    <property type="entry name" value="Prostaglandin reductase 2"/>
    <property type="match status" value="1"/>
</dbReference>
<reference evidence="3 4" key="1">
    <citation type="journal article" date="2019" name="Nat. Ecol. Evol.">
        <title>Megaphylogeny resolves global patterns of mushroom evolution.</title>
        <authorList>
            <person name="Varga T."/>
            <person name="Krizsan K."/>
            <person name="Foldi C."/>
            <person name="Dima B."/>
            <person name="Sanchez-Garcia M."/>
            <person name="Sanchez-Ramirez S."/>
            <person name="Szollosi G.J."/>
            <person name="Szarkandi J.G."/>
            <person name="Papp V."/>
            <person name="Albert L."/>
            <person name="Andreopoulos W."/>
            <person name="Angelini C."/>
            <person name="Antonin V."/>
            <person name="Barry K.W."/>
            <person name="Bougher N.L."/>
            <person name="Buchanan P."/>
            <person name="Buyck B."/>
            <person name="Bense V."/>
            <person name="Catcheside P."/>
            <person name="Chovatia M."/>
            <person name="Cooper J."/>
            <person name="Damon W."/>
            <person name="Desjardin D."/>
            <person name="Finy P."/>
            <person name="Geml J."/>
            <person name="Haridas S."/>
            <person name="Hughes K."/>
            <person name="Justo A."/>
            <person name="Karasinski D."/>
            <person name="Kautmanova I."/>
            <person name="Kiss B."/>
            <person name="Kocsube S."/>
            <person name="Kotiranta H."/>
            <person name="LaButti K.M."/>
            <person name="Lechner B.E."/>
            <person name="Liimatainen K."/>
            <person name="Lipzen A."/>
            <person name="Lukacs Z."/>
            <person name="Mihaltcheva S."/>
            <person name="Morgado L.N."/>
            <person name="Niskanen T."/>
            <person name="Noordeloos M.E."/>
            <person name="Ohm R.A."/>
            <person name="Ortiz-Santana B."/>
            <person name="Ovrebo C."/>
            <person name="Racz N."/>
            <person name="Riley R."/>
            <person name="Savchenko A."/>
            <person name="Shiryaev A."/>
            <person name="Soop K."/>
            <person name="Spirin V."/>
            <person name="Szebenyi C."/>
            <person name="Tomsovsky M."/>
            <person name="Tulloss R.E."/>
            <person name="Uehling J."/>
            <person name="Grigoriev I.V."/>
            <person name="Vagvolgyi C."/>
            <person name="Papp T."/>
            <person name="Martin F.M."/>
            <person name="Miettinen O."/>
            <person name="Hibbett D.S."/>
            <person name="Nagy L.G."/>
        </authorList>
    </citation>
    <scope>NUCLEOTIDE SEQUENCE [LARGE SCALE GENOMIC DNA]</scope>
    <source>
        <strain evidence="3 4">CBS 166.37</strain>
    </source>
</reference>